<accession>A0A8S5QEX2</accession>
<proteinExistence type="predicted"/>
<protein>
    <submittedName>
        <fullName evidence="1">Uncharacterized protein</fullName>
    </submittedName>
</protein>
<reference evidence="1" key="1">
    <citation type="journal article" date="2021" name="Proc. Natl. Acad. Sci. U.S.A.">
        <title>A Catalog of Tens of Thousands of Viruses from Human Metagenomes Reveals Hidden Associations with Chronic Diseases.</title>
        <authorList>
            <person name="Tisza M.J."/>
            <person name="Buck C.B."/>
        </authorList>
    </citation>
    <scope>NUCLEOTIDE SEQUENCE</scope>
    <source>
        <strain evidence="1">CtqPn17</strain>
    </source>
</reference>
<sequence>MNDFKSMKKPKNVIILGFSKYVLIEQHRQGLSIPRLQMLFWTFSER</sequence>
<name>A0A8S5QEX2_9CAUD</name>
<evidence type="ECO:0000313" key="1">
    <source>
        <dbReference type="EMBL" id="DAE17624.1"/>
    </source>
</evidence>
<organism evidence="1">
    <name type="scientific">Caudovirales sp. ctqPn17</name>
    <dbReference type="NCBI Taxonomy" id="2825772"/>
    <lineage>
        <taxon>Viruses</taxon>
        <taxon>Duplodnaviria</taxon>
        <taxon>Heunggongvirae</taxon>
        <taxon>Uroviricota</taxon>
        <taxon>Caudoviricetes</taxon>
    </lineage>
</organism>
<dbReference type="EMBL" id="BK015642">
    <property type="protein sequence ID" value="DAE17624.1"/>
    <property type="molecule type" value="Genomic_DNA"/>
</dbReference>